<accession>A0A7X3GZP4</accession>
<dbReference type="SUPFAM" id="SSF52540">
    <property type="entry name" value="P-loop containing nucleoside triphosphate hydrolases"/>
    <property type="match status" value="1"/>
</dbReference>
<organism evidence="3 4">
    <name type="scientific">Vreelandella zhuhanensis</name>
    <dbReference type="NCBI Taxonomy" id="2684210"/>
    <lineage>
        <taxon>Bacteria</taxon>
        <taxon>Pseudomonadati</taxon>
        <taxon>Pseudomonadota</taxon>
        <taxon>Gammaproteobacteria</taxon>
        <taxon>Oceanospirillales</taxon>
        <taxon>Halomonadaceae</taxon>
        <taxon>Vreelandella</taxon>
    </lineage>
</organism>
<feature type="region of interest" description="Disordered" evidence="1">
    <location>
        <begin position="1"/>
        <end position="51"/>
    </location>
</feature>
<dbReference type="PANTHER" id="PTHR46018:SF7">
    <property type="entry name" value="RIBONUCLEASE Z"/>
    <property type="match status" value="1"/>
</dbReference>
<dbReference type="AlphaFoldDB" id="A0A7X3GZP4"/>
<reference evidence="3 4" key="1">
    <citation type="submission" date="2019-12" db="EMBL/GenBank/DDBJ databases">
        <title>Halomonas rutogse sp. nov. isolated from two lakes on Tibetan Plateau.</title>
        <authorList>
            <person name="Gao P."/>
        </authorList>
    </citation>
    <scope>NUCLEOTIDE SEQUENCE [LARGE SCALE GENOMIC DNA]</scope>
    <source>
        <strain evidence="3 4">ZH2S</strain>
    </source>
</reference>
<evidence type="ECO:0000259" key="2">
    <source>
        <dbReference type="SMART" id="SM00382"/>
    </source>
</evidence>
<comment type="caution">
    <text evidence="3">The sequence shown here is derived from an EMBL/GenBank/DDBJ whole genome shotgun (WGS) entry which is preliminary data.</text>
</comment>
<keyword evidence="3" id="KW-0378">Hydrolase</keyword>
<dbReference type="InterPro" id="IPR036866">
    <property type="entry name" value="RibonucZ/Hydroxyglut_hydro"/>
</dbReference>
<sequence length="700" mass="76477">MRTPAKFNDIDNGGEYTRATPFSGSRRLGKHNRINHTGDTPGKPTQGAAMQPIPGPLSTDHPLVLRLKRHSRVLLTGPSGSGKTTLARAAAASLVDQNLPCYCLSADPGLPGFGPPGALCLGKWQQDEHGAGDWQLKKMAALATLDASRFRLPLIEALRHLCASLAEAPLIVDAPGVARGIGGAELLPALVSAGHIDTLVKLKPSDAPDTLSQEYRALVIEQLTLTPDPQAQHPGKQLRTQRRTQAWDAYLSDATEQSIELSHLAVIGTPPPRSATDAWRGRQLGLLDAQGNTLALGEVIELRDGRLHFLTPALEQPPRTLVVRDAQRRRNGQLGTARPYRTPQPASTIEPAMVLPPLDAQSGPRPTVRLNDCIATLMNGAYGDPLLHLRIRHQKRSLLFDLGDPGRLTSRLAHQVSDVFISHAHIDHIGGFLWLLRSRIGDFPACRFYGPPGLAEHLAGLVRGVLWDRVADRAPRFEIQELHGDTLKRYLLTAGQALTALPARPARDGVLLEEREFRVRATTLDHGTPVLAFAFEPQTQLKVRKERLEAHGLAPGPWLGELKHHVRAGNSDTRMTLPNGETAPIEALSQALLFTEPAKRLVYATDLGDTEDNRKRLITLARNAHVLFCEAPFREDEADQAKRTGHLTARACGEIATAAGVGQLVPFHFSRRHANDAETLYAEIRPYFPRLAETLGHEPD</sequence>
<dbReference type="RefSeq" id="WP_160418093.1">
    <property type="nucleotide sequence ID" value="NZ_WTKP01000004.1"/>
</dbReference>
<dbReference type="EMBL" id="WTKP01000004">
    <property type="protein sequence ID" value="MWJ27842.1"/>
    <property type="molecule type" value="Genomic_DNA"/>
</dbReference>
<dbReference type="Gene3D" id="3.40.50.300">
    <property type="entry name" value="P-loop containing nucleotide triphosphate hydrolases"/>
    <property type="match status" value="1"/>
</dbReference>
<dbReference type="Pfam" id="PF00753">
    <property type="entry name" value="Lactamase_B"/>
    <property type="match status" value="1"/>
</dbReference>
<keyword evidence="4" id="KW-1185">Reference proteome</keyword>
<dbReference type="CDD" id="cd00009">
    <property type="entry name" value="AAA"/>
    <property type="match status" value="1"/>
</dbReference>
<evidence type="ECO:0000313" key="3">
    <source>
        <dbReference type="EMBL" id="MWJ27842.1"/>
    </source>
</evidence>
<dbReference type="PANTHER" id="PTHR46018">
    <property type="entry name" value="ZINC PHOSPHODIESTERASE ELAC PROTEIN 1"/>
    <property type="match status" value="1"/>
</dbReference>
<feature type="domain" description="AAA+ ATPase" evidence="2">
    <location>
        <begin position="69"/>
        <end position="206"/>
    </location>
</feature>
<dbReference type="InterPro" id="IPR003593">
    <property type="entry name" value="AAA+_ATPase"/>
</dbReference>
<gene>
    <name evidence="3" type="ORF">GPM19_06420</name>
</gene>
<evidence type="ECO:0000313" key="4">
    <source>
        <dbReference type="Proteomes" id="UP000437638"/>
    </source>
</evidence>
<dbReference type="Pfam" id="PF16575">
    <property type="entry name" value="CLP1_P"/>
    <property type="match status" value="1"/>
</dbReference>
<dbReference type="Gene3D" id="3.60.15.10">
    <property type="entry name" value="Ribonuclease Z/Hydroxyacylglutathione hydrolase-like"/>
    <property type="match status" value="1"/>
</dbReference>
<dbReference type="InterPro" id="IPR027417">
    <property type="entry name" value="P-loop_NTPase"/>
</dbReference>
<dbReference type="Proteomes" id="UP000437638">
    <property type="component" value="Unassembled WGS sequence"/>
</dbReference>
<dbReference type="GO" id="GO:0042781">
    <property type="term" value="F:3'-tRNA processing endoribonuclease activity"/>
    <property type="evidence" value="ECO:0007669"/>
    <property type="project" value="TreeGrafter"/>
</dbReference>
<proteinExistence type="predicted"/>
<dbReference type="Pfam" id="PF12706">
    <property type="entry name" value="Lactamase_B_2"/>
    <property type="match status" value="1"/>
</dbReference>
<evidence type="ECO:0000256" key="1">
    <source>
        <dbReference type="SAM" id="MobiDB-lite"/>
    </source>
</evidence>
<dbReference type="InterPro" id="IPR001279">
    <property type="entry name" value="Metallo-B-lactamas"/>
</dbReference>
<dbReference type="SUPFAM" id="SSF56281">
    <property type="entry name" value="Metallo-hydrolase/oxidoreductase"/>
    <property type="match status" value="1"/>
</dbReference>
<protein>
    <submittedName>
        <fullName evidence="3">MBL fold metallo-hydrolase</fullName>
    </submittedName>
</protein>
<dbReference type="InterPro" id="IPR032319">
    <property type="entry name" value="CLP1_P"/>
</dbReference>
<name>A0A7X3GZP4_9GAMM</name>
<dbReference type="SMART" id="SM00382">
    <property type="entry name" value="AAA"/>
    <property type="match status" value="1"/>
</dbReference>